<name>A0A4Y2WYJ7_ARAVE</name>
<proteinExistence type="predicted"/>
<dbReference type="Proteomes" id="UP000499080">
    <property type="component" value="Unassembled WGS sequence"/>
</dbReference>
<evidence type="ECO:0000313" key="2">
    <source>
        <dbReference type="Proteomes" id="UP000499080"/>
    </source>
</evidence>
<dbReference type="AlphaFoldDB" id="A0A4Y2WYJ7"/>
<dbReference type="EMBL" id="BGPR01068569">
    <property type="protein sequence ID" value="GBO42475.1"/>
    <property type="molecule type" value="Genomic_DNA"/>
</dbReference>
<organism evidence="1 2">
    <name type="scientific">Araneus ventricosus</name>
    <name type="common">Orbweaver spider</name>
    <name type="synonym">Epeira ventricosa</name>
    <dbReference type="NCBI Taxonomy" id="182803"/>
    <lineage>
        <taxon>Eukaryota</taxon>
        <taxon>Metazoa</taxon>
        <taxon>Ecdysozoa</taxon>
        <taxon>Arthropoda</taxon>
        <taxon>Chelicerata</taxon>
        <taxon>Arachnida</taxon>
        <taxon>Araneae</taxon>
        <taxon>Araneomorphae</taxon>
        <taxon>Entelegynae</taxon>
        <taxon>Araneoidea</taxon>
        <taxon>Araneidae</taxon>
        <taxon>Araneus</taxon>
    </lineage>
</organism>
<sequence>MFESLVRERTSAKKARHCSLLFNTFCGCSGITVEKKYVVQRSTAAGLSGRCSRNNSSKRLESAALFSSLYSMYVSGITVQARKEQTLKLPFHSLLFIAFLVDMFWNNSSKGKNKLSESAAYFLFALNAYSGIAVQEEHSNLLAVLSSLLILFLVDVLEYASSEEQMKSTEHSLLFTF</sequence>
<protein>
    <submittedName>
        <fullName evidence="1">Uncharacterized protein</fullName>
    </submittedName>
</protein>
<dbReference type="PROSITE" id="PS51257">
    <property type="entry name" value="PROKAR_LIPOPROTEIN"/>
    <property type="match status" value="1"/>
</dbReference>
<keyword evidence="2" id="KW-1185">Reference proteome</keyword>
<comment type="caution">
    <text evidence="1">The sequence shown here is derived from an EMBL/GenBank/DDBJ whole genome shotgun (WGS) entry which is preliminary data.</text>
</comment>
<gene>
    <name evidence="1" type="ORF">AVEN_202510_1</name>
</gene>
<evidence type="ECO:0000313" key="1">
    <source>
        <dbReference type="EMBL" id="GBO42475.1"/>
    </source>
</evidence>
<reference evidence="1 2" key="1">
    <citation type="journal article" date="2019" name="Sci. Rep.">
        <title>Orb-weaving spider Araneus ventricosus genome elucidates the spidroin gene catalogue.</title>
        <authorList>
            <person name="Kono N."/>
            <person name="Nakamura H."/>
            <person name="Ohtoshi R."/>
            <person name="Moran D.A.P."/>
            <person name="Shinohara A."/>
            <person name="Yoshida Y."/>
            <person name="Fujiwara M."/>
            <person name="Mori M."/>
            <person name="Tomita M."/>
            <person name="Arakawa K."/>
        </authorList>
    </citation>
    <scope>NUCLEOTIDE SEQUENCE [LARGE SCALE GENOMIC DNA]</scope>
</reference>
<accession>A0A4Y2WYJ7</accession>